<dbReference type="InterPro" id="IPR050465">
    <property type="entry name" value="UPF0194_transport"/>
</dbReference>
<name>A0ABX7M781_9RHOO</name>
<dbReference type="Pfam" id="PF25954">
    <property type="entry name" value="Beta-barrel_RND_2"/>
    <property type="match status" value="1"/>
</dbReference>
<feature type="region of interest" description="Disordered" evidence="8">
    <location>
        <begin position="394"/>
        <end position="419"/>
    </location>
</feature>
<dbReference type="PANTHER" id="PTHR32347">
    <property type="entry name" value="EFFLUX SYSTEM COMPONENT YKNX-RELATED"/>
    <property type="match status" value="1"/>
</dbReference>
<evidence type="ECO:0000256" key="2">
    <source>
        <dbReference type="ARBA" id="ARBA00009477"/>
    </source>
</evidence>
<evidence type="ECO:0000313" key="10">
    <source>
        <dbReference type="EMBL" id="QSI77396.1"/>
    </source>
</evidence>
<gene>
    <name evidence="10" type="ORF">JY500_01700</name>
</gene>
<dbReference type="SUPFAM" id="SSF111369">
    <property type="entry name" value="HlyD-like secretion proteins"/>
    <property type="match status" value="2"/>
</dbReference>
<dbReference type="Gene3D" id="2.40.420.20">
    <property type="match status" value="1"/>
</dbReference>
<evidence type="ECO:0000256" key="8">
    <source>
        <dbReference type="SAM" id="MobiDB-lite"/>
    </source>
</evidence>
<keyword evidence="6 7" id="KW-0175">Coiled coil</keyword>
<evidence type="ECO:0000256" key="1">
    <source>
        <dbReference type="ARBA" id="ARBA00004418"/>
    </source>
</evidence>
<evidence type="ECO:0000256" key="6">
    <source>
        <dbReference type="ARBA" id="ARBA00023054"/>
    </source>
</evidence>
<dbReference type="PANTHER" id="PTHR32347:SF29">
    <property type="entry name" value="UPF0194 MEMBRANE PROTEIN YBHG"/>
    <property type="match status" value="1"/>
</dbReference>
<keyword evidence="4" id="KW-0732">Signal</keyword>
<dbReference type="RefSeq" id="WP_206254851.1">
    <property type="nucleotide sequence ID" value="NZ_CP071060.1"/>
</dbReference>
<evidence type="ECO:0000256" key="5">
    <source>
        <dbReference type="ARBA" id="ARBA00022764"/>
    </source>
</evidence>
<reference evidence="10 11" key="1">
    <citation type="submission" date="2021-02" db="EMBL/GenBank/DDBJ databases">
        <title>Niveibacterium changnyeongensis HC41.</title>
        <authorList>
            <person name="Kang M."/>
        </authorList>
    </citation>
    <scope>NUCLEOTIDE SEQUENCE [LARGE SCALE GENOMIC DNA]</scope>
    <source>
        <strain evidence="10 11">HC41</strain>
    </source>
</reference>
<dbReference type="Gene3D" id="2.40.50.100">
    <property type="match status" value="1"/>
</dbReference>
<organism evidence="10 11">
    <name type="scientific">Niveibacterium microcysteis</name>
    <dbReference type="NCBI Taxonomy" id="2811415"/>
    <lineage>
        <taxon>Bacteria</taxon>
        <taxon>Pseudomonadati</taxon>
        <taxon>Pseudomonadota</taxon>
        <taxon>Betaproteobacteria</taxon>
        <taxon>Rhodocyclales</taxon>
        <taxon>Rhodocyclaceae</taxon>
        <taxon>Niveibacterium</taxon>
    </lineage>
</organism>
<evidence type="ECO:0000256" key="3">
    <source>
        <dbReference type="ARBA" id="ARBA00010602"/>
    </source>
</evidence>
<dbReference type="NCBIfam" id="TIGR01730">
    <property type="entry name" value="RND_mfp"/>
    <property type="match status" value="1"/>
</dbReference>
<proteinExistence type="inferred from homology"/>
<evidence type="ECO:0000256" key="7">
    <source>
        <dbReference type="SAM" id="Coils"/>
    </source>
</evidence>
<dbReference type="EMBL" id="CP071060">
    <property type="protein sequence ID" value="QSI77396.1"/>
    <property type="molecule type" value="Genomic_DNA"/>
</dbReference>
<comment type="subcellular location">
    <subcellularLocation>
        <location evidence="1">Periplasm</location>
    </subcellularLocation>
</comment>
<dbReference type="Proteomes" id="UP000663570">
    <property type="component" value="Chromosome"/>
</dbReference>
<evidence type="ECO:0000256" key="4">
    <source>
        <dbReference type="ARBA" id="ARBA00022729"/>
    </source>
</evidence>
<accession>A0ABX7M781</accession>
<dbReference type="InterPro" id="IPR058792">
    <property type="entry name" value="Beta-barrel_RND_2"/>
</dbReference>
<keyword evidence="5" id="KW-0574">Periplasm</keyword>
<feature type="domain" description="CusB-like beta-barrel" evidence="9">
    <location>
        <begin position="258"/>
        <end position="327"/>
    </location>
</feature>
<sequence length="419" mass="44560">MPTLNQLRTRLRPWRLPVAFVLALALLIGWMLSRGKEVELRSATRQAIAQTLIATGRVETPAQVQLGLPVAGIVETLAAKEGSIVKQGELLIALRADEARASLAAADAAVVEARARLRQVEQVAGPVSSQQQRQAEENLRVAQREYERVEAMIAQGFVSPSRRDDARRILQNAEAALAAARSQAAANLPAGSEMAAAASRLVQAEANLRAARARMANHELRAPADGTVLSREVNVGDITQAGRVLMRFAAGGTLRIVTQMDEKHLAHLKPGVAGKAVADAYPGQPFDVVIDYVAPGVDAQRGTVEVKFSVPQPPAFLRPDMTVSVEIVVARKDSAVVLPLDAIHAAESESPWVLRVRDGRAERVAITLGVRGMGAAEIAKGIDAGELVVTASEPTQAGERVRGKAPRKAGLQGVPGMTR</sequence>
<dbReference type="InterPro" id="IPR006143">
    <property type="entry name" value="RND_pump_MFP"/>
</dbReference>
<dbReference type="Gene3D" id="1.10.287.470">
    <property type="entry name" value="Helix hairpin bin"/>
    <property type="match status" value="1"/>
</dbReference>
<comment type="similarity">
    <text evidence="2">Belongs to the membrane fusion protein (MFP) (TC 8.A.1) family.</text>
</comment>
<evidence type="ECO:0000313" key="11">
    <source>
        <dbReference type="Proteomes" id="UP000663570"/>
    </source>
</evidence>
<feature type="coiled-coil region" evidence="7">
    <location>
        <begin position="103"/>
        <end position="221"/>
    </location>
</feature>
<dbReference type="Gene3D" id="2.40.30.170">
    <property type="match status" value="1"/>
</dbReference>
<keyword evidence="11" id="KW-1185">Reference proteome</keyword>
<evidence type="ECO:0000259" key="9">
    <source>
        <dbReference type="Pfam" id="PF25954"/>
    </source>
</evidence>
<protein>
    <submittedName>
        <fullName evidence="10">Efflux RND transporter periplasmic adaptor subunit</fullName>
    </submittedName>
</protein>
<comment type="similarity">
    <text evidence="3">Belongs to the UPF0194 family.</text>
</comment>